<dbReference type="CDD" id="cd18280">
    <property type="entry name" value="BTB_POZ_BPM_plant"/>
    <property type="match status" value="1"/>
</dbReference>
<dbReference type="InterPro" id="IPR008974">
    <property type="entry name" value="TRAF-like"/>
</dbReference>
<evidence type="ECO:0000313" key="7">
    <source>
        <dbReference type="EMBL" id="KAJ0977570.1"/>
    </source>
</evidence>
<accession>A0A9D5CQ17</accession>
<dbReference type="GO" id="GO:0016567">
    <property type="term" value="P:protein ubiquitination"/>
    <property type="evidence" value="ECO:0007669"/>
    <property type="project" value="InterPro"/>
</dbReference>
<dbReference type="PROSITE" id="PS50144">
    <property type="entry name" value="MATH"/>
    <property type="match status" value="1"/>
</dbReference>
<dbReference type="Gene3D" id="3.30.710.10">
    <property type="entry name" value="Potassium Channel Kv1.1, Chain A"/>
    <property type="match status" value="1"/>
</dbReference>
<dbReference type="FunFam" id="3.30.710.10:FF:000136">
    <property type="entry name" value="BTB-POZ and math domain 1"/>
    <property type="match status" value="1"/>
</dbReference>
<name>A0A9D5CQ17_9LILI</name>
<dbReference type="Pfam" id="PF00651">
    <property type="entry name" value="BTB"/>
    <property type="match status" value="1"/>
</dbReference>
<dbReference type="InterPro" id="IPR034090">
    <property type="entry name" value="BPM_C"/>
</dbReference>
<dbReference type="Proteomes" id="UP001085076">
    <property type="component" value="Miscellaneous, Linkage group lg03"/>
</dbReference>
<dbReference type="CDD" id="cd14736">
    <property type="entry name" value="BACK_AtBPM-like"/>
    <property type="match status" value="1"/>
</dbReference>
<feature type="region of interest" description="Disordered" evidence="4">
    <location>
        <begin position="388"/>
        <end position="422"/>
    </location>
</feature>
<evidence type="ECO:0000256" key="1">
    <source>
        <dbReference type="ARBA" id="ARBA00002668"/>
    </source>
</evidence>
<comment type="function">
    <text evidence="1">May act as a substrate-specific adapter of an E3 ubiquitin-protein ligase complex (CUL3-RBX1-BTB) which mediates the ubiquitination and subsequent proteasomal degradation of target proteins.</text>
</comment>
<dbReference type="PANTHER" id="PTHR26379">
    <property type="entry name" value="BTB/POZ AND MATH DOMAIN-CONTAINING PROTEIN 1"/>
    <property type="match status" value="1"/>
</dbReference>
<dbReference type="InterPro" id="IPR056423">
    <property type="entry name" value="BACK_BPM_SPOP"/>
</dbReference>
<dbReference type="SMART" id="SM00225">
    <property type="entry name" value="BTB"/>
    <property type="match status" value="1"/>
</dbReference>
<dbReference type="OrthoDB" id="6359816at2759"/>
<dbReference type="Pfam" id="PF22486">
    <property type="entry name" value="MATH_2"/>
    <property type="match status" value="1"/>
</dbReference>
<evidence type="ECO:0000313" key="8">
    <source>
        <dbReference type="Proteomes" id="UP001085076"/>
    </source>
</evidence>
<evidence type="ECO:0000256" key="4">
    <source>
        <dbReference type="SAM" id="MobiDB-lite"/>
    </source>
</evidence>
<comment type="similarity">
    <text evidence="3">Belongs to the Tdpoz family.</text>
</comment>
<organism evidence="7 8">
    <name type="scientific">Dioscorea zingiberensis</name>
    <dbReference type="NCBI Taxonomy" id="325984"/>
    <lineage>
        <taxon>Eukaryota</taxon>
        <taxon>Viridiplantae</taxon>
        <taxon>Streptophyta</taxon>
        <taxon>Embryophyta</taxon>
        <taxon>Tracheophyta</taxon>
        <taxon>Spermatophyta</taxon>
        <taxon>Magnoliopsida</taxon>
        <taxon>Liliopsida</taxon>
        <taxon>Dioscoreales</taxon>
        <taxon>Dioscoreaceae</taxon>
        <taxon>Dioscorea</taxon>
    </lineage>
</organism>
<dbReference type="SUPFAM" id="SSF49599">
    <property type="entry name" value="TRAF domain-like"/>
    <property type="match status" value="1"/>
</dbReference>
<comment type="pathway">
    <text evidence="2">Protein modification; protein ubiquitination.</text>
</comment>
<evidence type="ECO:0000259" key="6">
    <source>
        <dbReference type="PROSITE" id="PS50144"/>
    </source>
</evidence>
<dbReference type="EMBL" id="JAGGNH010000003">
    <property type="protein sequence ID" value="KAJ0977570.1"/>
    <property type="molecule type" value="Genomic_DNA"/>
</dbReference>
<dbReference type="GO" id="GO:0071472">
    <property type="term" value="P:cellular response to salt stress"/>
    <property type="evidence" value="ECO:0007669"/>
    <property type="project" value="UniProtKB-ARBA"/>
</dbReference>
<dbReference type="Gene3D" id="1.25.40.420">
    <property type="match status" value="1"/>
</dbReference>
<dbReference type="Pfam" id="PF24570">
    <property type="entry name" value="BACK_BPM_SPOP"/>
    <property type="match status" value="1"/>
</dbReference>
<dbReference type="InterPro" id="IPR002083">
    <property type="entry name" value="MATH/TRAF_dom"/>
</dbReference>
<feature type="compositionally biased region" description="Low complexity" evidence="4">
    <location>
        <begin position="15"/>
        <end position="31"/>
    </location>
</feature>
<protein>
    <recommendedName>
        <fullName evidence="9">BTB/POZ and MATH domain-containing protein 2-like</fullName>
    </recommendedName>
</protein>
<dbReference type="InterPro" id="IPR000210">
    <property type="entry name" value="BTB/POZ_dom"/>
</dbReference>
<reference evidence="7" key="1">
    <citation type="submission" date="2021-03" db="EMBL/GenBank/DDBJ databases">
        <authorList>
            <person name="Li Z."/>
            <person name="Yang C."/>
        </authorList>
    </citation>
    <scope>NUCLEOTIDE SEQUENCE</scope>
    <source>
        <strain evidence="7">Dzin_1.0</strain>
        <tissue evidence="7">Leaf</tissue>
    </source>
</reference>
<dbReference type="Gene3D" id="2.60.210.10">
    <property type="entry name" value="Apoptosis, Tumor Necrosis Factor Receptor Associated Protein 2, Chain A"/>
    <property type="match status" value="1"/>
</dbReference>
<dbReference type="InterPro" id="IPR011333">
    <property type="entry name" value="SKP1/BTB/POZ_sf"/>
</dbReference>
<dbReference type="PROSITE" id="PS50097">
    <property type="entry name" value="BTB"/>
    <property type="match status" value="1"/>
</dbReference>
<feature type="domain" description="BTB" evidence="5">
    <location>
        <begin position="213"/>
        <end position="280"/>
    </location>
</feature>
<dbReference type="CDD" id="cd00121">
    <property type="entry name" value="MATH"/>
    <property type="match status" value="1"/>
</dbReference>
<dbReference type="PANTHER" id="PTHR26379:SF187">
    <property type="entry name" value="OS07G0655300 PROTEIN"/>
    <property type="match status" value="1"/>
</dbReference>
<dbReference type="SMART" id="SM00061">
    <property type="entry name" value="MATH"/>
    <property type="match status" value="1"/>
</dbReference>
<keyword evidence="8" id="KW-1185">Reference proteome</keyword>
<comment type="caution">
    <text evidence="7">The sequence shown here is derived from an EMBL/GenBank/DDBJ whole genome shotgun (WGS) entry which is preliminary data.</text>
</comment>
<feature type="region of interest" description="Disordered" evidence="4">
    <location>
        <begin position="1"/>
        <end position="33"/>
    </location>
</feature>
<dbReference type="SUPFAM" id="SSF54695">
    <property type="entry name" value="POZ domain"/>
    <property type="match status" value="1"/>
</dbReference>
<evidence type="ECO:0008006" key="9">
    <source>
        <dbReference type="Google" id="ProtNLM"/>
    </source>
</evidence>
<gene>
    <name evidence="7" type="ORF">J5N97_013044</name>
</gene>
<evidence type="ECO:0000256" key="3">
    <source>
        <dbReference type="ARBA" id="ARBA00010846"/>
    </source>
</evidence>
<proteinExistence type="inferred from homology"/>
<feature type="domain" description="MATH" evidence="6">
    <location>
        <begin position="43"/>
        <end position="177"/>
    </location>
</feature>
<evidence type="ECO:0000256" key="2">
    <source>
        <dbReference type="ARBA" id="ARBA00004906"/>
    </source>
</evidence>
<evidence type="ECO:0000259" key="5">
    <source>
        <dbReference type="PROSITE" id="PS50097"/>
    </source>
</evidence>
<feature type="compositionally biased region" description="Acidic residues" evidence="4">
    <location>
        <begin position="393"/>
        <end position="405"/>
    </location>
</feature>
<reference evidence="7" key="2">
    <citation type="journal article" date="2022" name="Hortic Res">
        <title>The genome of Dioscorea zingiberensis sheds light on the biosynthesis, origin and evolution of the medicinally important diosgenin saponins.</title>
        <authorList>
            <person name="Li Y."/>
            <person name="Tan C."/>
            <person name="Li Z."/>
            <person name="Guo J."/>
            <person name="Li S."/>
            <person name="Chen X."/>
            <person name="Wang C."/>
            <person name="Dai X."/>
            <person name="Yang H."/>
            <person name="Song W."/>
            <person name="Hou L."/>
            <person name="Xu J."/>
            <person name="Tong Z."/>
            <person name="Xu A."/>
            <person name="Yuan X."/>
            <person name="Wang W."/>
            <person name="Yang Q."/>
            <person name="Chen L."/>
            <person name="Sun Z."/>
            <person name="Wang K."/>
            <person name="Pan B."/>
            <person name="Chen J."/>
            <person name="Bao Y."/>
            <person name="Liu F."/>
            <person name="Qi X."/>
            <person name="Gang D.R."/>
            <person name="Wen J."/>
            <person name="Li J."/>
        </authorList>
    </citation>
    <scope>NUCLEOTIDE SEQUENCE</scope>
    <source>
        <strain evidence="7">Dzin_1.0</strain>
    </source>
</reference>
<sequence length="422" mass="46646">MGVTRACRGGAWHTSSSASPSISSSSVKPPSETASTALTETVNGSHEFKIKGYSLAKGMGIGKYMASDTFTVGGHSWAIYFYPDGKSSEDHAVYVSLFIALASDGSDVRALFELVLLDQSGKEQHKVHTHFGRNLEGGPYTLKYRGSMWGYKRFFKRTALETSDYFKDDCLSVKCTVGVVKSHTEGPKIFNISVPASNIAEHFGKLLETGDGADVSFEVDGEIFSAHKLVLAARSPVFRAQLFGPMKDRNMQCIKVEDMEAPVFKALLHFIYWDHLPDMEELTGLNAKWASTLMAQHLLAAADRYALERLRLLCEVKLCEDVAINTVATTLALAEQHHCNQLKTVCLKFVALPENLRAVMQTEGFEYLKVSCPMIMTALLQVNKELEKGETESLMEEEMSEDEEPPNGGIDMELEVSTSPRE</sequence>
<dbReference type="AlphaFoldDB" id="A0A9D5CQ17"/>
<dbReference type="InterPro" id="IPR045005">
    <property type="entry name" value="BPM1-6"/>
</dbReference>